<evidence type="ECO:0000256" key="1">
    <source>
        <dbReference type="SAM" id="MobiDB-lite"/>
    </source>
</evidence>
<feature type="compositionally biased region" description="Polar residues" evidence="1">
    <location>
        <begin position="1"/>
        <end position="11"/>
    </location>
</feature>
<feature type="region of interest" description="Disordered" evidence="1">
    <location>
        <begin position="1"/>
        <end position="90"/>
    </location>
</feature>
<dbReference type="VEuPathDB" id="FungiDB:FOXG_01845"/>
<dbReference type="VEuPathDB" id="FungiDB:FOC4_g10011397"/>
<dbReference type="OrthoDB" id="5973539at2759"/>
<evidence type="ECO:0000313" key="2">
    <source>
        <dbReference type="EMBL" id="RKK89686.1"/>
    </source>
</evidence>
<dbReference type="CDD" id="cd14688">
    <property type="entry name" value="bZIP_YAP"/>
    <property type="match status" value="1"/>
</dbReference>
<dbReference type="VEuPathDB" id="FungiDB:HZS61_005226"/>
<proteinExistence type="predicted"/>
<dbReference type="Pfam" id="PF11905">
    <property type="entry name" value="DUF3425"/>
    <property type="match status" value="1"/>
</dbReference>
<dbReference type="InterPro" id="IPR004827">
    <property type="entry name" value="bZIP"/>
</dbReference>
<dbReference type="GO" id="GO:0003700">
    <property type="term" value="F:DNA-binding transcription factor activity"/>
    <property type="evidence" value="ECO:0007669"/>
    <property type="project" value="InterPro"/>
</dbReference>
<feature type="compositionally biased region" description="Low complexity" evidence="1">
    <location>
        <begin position="59"/>
        <end position="72"/>
    </location>
</feature>
<gene>
    <name evidence="2" type="ORF">BFJ68_g16653</name>
</gene>
<dbReference type="PANTHER" id="PTHR38116">
    <property type="entry name" value="CHROMOSOME 7, WHOLE GENOME SHOTGUN SEQUENCE"/>
    <property type="match status" value="1"/>
</dbReference>
<reference evidence="2 3" key="1">
    <citation type="journal article" date="2018" name="Sci. Rep.">
        <title>Characterisation of pathogen-specific regions and novel effector candidates in Fusarium oxysporum f. sp. cepae.</title>
        <authorList>
            <person name="Armitage A.D."/>
            <person name="Taylor A."/>
            <person name="Sobczyk M.K."/>
            <person name="Baxter L."/>
            <person name="Greenfield B.P."/>
            <person name="Bates H.J."/>
            <person name="Wilson F."/>
            <person name="Jackson A.C."/>
            <person name="Ott S."/>
            <person name="Harrison R.J."/>
            <person name="Clarkson J.P."/>
        </authorList>
    </citation>
    <scope>NUCLEOTIDE SEQUENCE [LARGE SCALE GENOMIC DNA]</scope>
    <source>
        <strain evidence="2 3">Fo_A28</strain>
    </source>
</reference>
<protein>
    <submittedName>
        <fullName evidence="2">Uncharacterized protein</fullName>
    </submittedName>
</protein>
<dbReference type="PANTHER" id="PTHR38116:SF5">
    <property type="entry name" value="BZIP DOMAIN-CONTAINING PROTEIN"/>
    <property type="match status" value="1"/>
</dbReference>
<sequence>MIPSPESQKGSGSRKPVRRDPEKRRLQNIQAQKKYRDKLKQRLNNLEAAEASPDHEESTIPTTTSSTLSSPSADILTSQSEPSDESQRQFPLPEILGSEFVMQNDHSSLGMDEFNSPSDLGLLDAAGALTLPSLSGWIQFVDCGCSVPHIEVSHGAHTEYWDTRRPQDRQQRCGTDEPLLLPTFDPYANLLSMQRMCLMNAIMTNSEHIGATKRMLVEDYAVSPFYRPTHGASDDVVKIVKTVQGIFKILKPDLRPIREQIIGRHHPIIDVLPFPTFRKNLIENEATFNRDEFFNDLANGLICWGRSGVPRKDHASGADRASGAPWDSHSWEARPWFLQKYWEALGGESGELVRQSEWWRTLRGEEGNT</sequence>
<organism evidence="2 3">
    <name type="scientific">Fusarium oxysporum</name>
    <name type="common">Fusarium vascular wilt</name>
    <dbReference type="NCBI Taxonomy" id="5507"/>
    <lineage>
        <taxon>Eukaryota</taxon>
        <taxon>Fungi</taxon>
        <taxon>Dikarya</taxon>
        <taxon>Ascomycota</taxon>
        <taxon>Pezizomycotina</taxon>
        <taxon>Sordariomycetes</taxon>
        <taxon>Hypocreomycetidae</taxon>
        <taxon>Hypocreales</taxon>
        <taxon>Nectriaceae</taxon>
        <taxon>Fusarium</taxon>
        <taxon>Fusarium oxysporum species complex</taxon>
    </lineage>
</organism>
<dbReference type="VEuPathDB" id="FungiDB:FOZG_05408"/>
<dbReference type="EMBL" id="MRCY01000313">
    <property type="protein sequence ID" value="RKK89686.1"/>
    <property type="molecule type" value="Genomic_DNA"/>
</dbReference>
<dbReference type="AlphaFoldDB" id="A0A420NEN3"/>
<dbReference type="VEuPathDB" id="FungiDB:FOMG_05240"/>
<dbReference type="InterPro" id="IPR021833">
    <property type="entry name" value="DUF3425"/>
</dbReference>
<name>A0A420NEN3_FUSOX</name>
<comment type="caution">
    <text evidence="2">The sequence shown here is derived from an EMBL/GenBank/DDBJ whole genome shotgun (WGS) entry which is preliminary data.</text>
</comment>
<accession>A0A420NEN3</accession>
<dbReference type="VEuPathDB" id="FungiDB:FOIG_03132"/>
<dbReference type="PROSITE" id="PS00036">
    <property type="entry name" value="BZIP_BASIC"/>
    <property type="match status" value="1"/>
</dbReference>
<evidence type="ECO:0000313" key="3">
    <source>
        <dbReference type="Proteomes" id="UP000285860"/>
    </source>
</evidence>
<dbReference type="Proteomes" id="UP000285860">
    <property type="component" value="Unassembled WGS sequence"/>
</dbReference>
<dbReference type="VEuPathDB" id="FungiDB:FOC1_g10013760"/>